<organism evidence="1 2">
    <name type="scientific">Evansella caseinilytica</name>
    <dbReference type="NCBI Taxonomy" id="1503961"/>
    <lineage>
        <taxon>Bacteria</taxon>
        <taxon>Bacillati</taxon>
        <taxon>Bacillota</taxon>
        <taxon>Bacilli</taxon>
        <taxon>Bacillales</taxon>
        <taxon>Bacillaceae</taxon>
        <taxon>Evansella</taxon>
    </lineage>
</organism>
<gene>
    <name evidence="1" type="ORF">SAMN05421736_101363</name>
</gene>
<evidence type="ECO:0000313" key="1">
    <source>
        <dbReference type="EMBL" id="SDY09862.1"/>
    </source>
</evidence>
<keyword evidence="2" id="KW-1185">Reference proteome</keyword>
<name>A0A1H3H2W6_9BACI</name>
<reference evidence="2" key="1">
    <citation type="submission" date="2016-10" db="EMBL/GenBank/DDBJ databases">
        <authorList>
            <person name="Varghese N."/>
            <person name="Submissions S."/>
        </authorList>
    </citation>
    <scope>NUCLEOTIDE SEQUENCE [LARGE SCALE GENOMIC DNA]</scope>
    <source>
        <strain evidence="2">SP</strain>
    </source>
</reference>
<dbReference type="EMBL" id="FNPI01000001">
    <property type="protein sequence ID" value="SDY09862.1"/>
    <property type="molecule type" value="Genomic_DNA"/>
</dbReference>
<sequence length="31" mass="3643">MEWLASWQESHARRGSMSKLYGFIQALEKTT</sequence>
<protein>
    <submittedName>
        <fullName evidence="1">Uncharacterized protein</fullName>
    </submittedName>
</protein>
<dbReference type="STRING" id="1503961.SAMN05421736_101363"/>
<dbReference type="AlphaFoldDB" id="A0A1H3H2W6"/>
<proteinExistence type="predicted"/>
<accession>A0A1H3H2W6</accession>
<dbReference type="Proteomes" id="UP000198935">
    <property type="component" value="Unassembled WGS sequence"/>
</dbReference>
<evidence type="ECO:0000313" key="2">
    <source>
        <dbReference type="Proteomes" id="UP000198935"/>
    </source>
</evidence>